<comment type="similarity">
    <text evidence="1">Belongs to the Fmt family.</text>
</comment>
<dbReference type="PANTHER" id="PTHR11138">
    <property type="entry name" value="METHIONYL-TRNA FORMYLTRANSFERASE"/>
    <property type="match status" value="1"/>
</dbReference>
<dbReference type="HAMAP" id="MF_00182">
    <property type="entry name" value="Formyl_trans"/>
    <property type="match status" value="1"/>
</dbReference>
<keyword evidence="3" id="KW-0808">Transferase</keyword>
<sequence>MKIVFAGTPTFSAFHLDLLIKSENEVAAVLTQPDRKSGRGNKINVSPVKALAQENQILVLQPKSLKNNTDVIDQLKDIEPELILVVAYGLILPKEFINLPKFGCINVHASLLPRWRGAAPIERTLIEGDAEGGVTYMKMNEGLDTGPIMKLLPCSIESEENSESLEKKYQNLSEKNLLKFLEDISSKKVAEIPQDSSKANYAEKIERQETEILWEFESAELIERKIRALFPKYGSFTFLGNKRVKILNSSLEVAPKELSPGKIYTSSEDHLYVGCLDRKCLRVQRLQIEGKLPVGAKDFIKGNKEKIVQVKKFSSYLEK</sequence>
<dbReference type="GO" id="GO:0005829">
    <property type="term" value="C:cytosol"/>
    <property type="evidence" value="ECO:0007669"/>
    <property type="project" value="TreeGrafter"/>
</dbReference>
<evidence type="ECO:0000256" key="2">
    <source>
        <dbReference type="ARBA" id="ARBA00012261"/>
    </source>
</evidence>
<name>A0A381PGI0_9ZZZZ</name>
<evidence type="ECO:0000256" key="1">
    <source>
        <dbReference type="ARBA" id="ARBA00010699"/>
    </source>
</evidence>
<feature type="domain" description="Formyl transferase C-terminal" evidence="6">
    <location>
        <begin position="204"/>
        <end position="303"/>
    </location>
</feature>
<evidence type="ECO:0000259" key="5">
    <source>
        <dbReference type="Pfam" id="PF00551"/>
    </source>
</evidence>
<dbReference type="AlphaFoldDB" id="A0A381PGI0"/>
<dbReference type="PANTHER" id="PTHR11138:SF5">
    <property type="entry name" value="METHIONYL-TRNA FORMYLTRANSFERASE, MITOCHONDRIAL"/>
    <property type="match status" value="1"/>
</dbReference>
<organism evidence="7">
    <name type="scientific">marine metagenome</name>
    <dbReference type="NCBI Taxonomy" id="408172"/>
    <lineage>
        <taxon>unclassified sequences</taxon>
        <taxon>metagenomes</taxon>
        <taxon>ecological metagenomes</taxon>
    </lineage>
</organism>
<dbReference type="InterPro" id="IPR002376">
    <property type="entry name" value="Formyl_transf_N"/>
</dbReference>
<proteinExistence type="inferred from homology"/>
<gene>
    <name evidence="7" type="ORF">METZ01_LOCUS18171</name>
</gene>
<reference evidence="7" key="1">
    <citation type="submission" date="2018-05" db="EMBL/GenBank/DDBJ databases">
        <authorList>
            <person name="Lanie J.A."/>
            <person name="Ng W.-L."/>
            <person name="Kazmierczak K.M."/>
            <person name="Andrzejewski T.M."/>
            <person name="Davidsen T.M."/>
            <person name="Wayne K.J."/>
            <person name="Tettelin H."/>
            <person name="Glass J.I."/>
            <person name="Rusch D."/>
            <person name="Podicherti R."/>
            <person name="Tsui H.-C.T."/>
            <person name="Winkler M.E."/>
        </authorList>
    </citation>
    <scope>NUCLEOTIDE SEQUENCE</scope>
</reference>
<dbReference type="CDD" id="cd08704">
    <property type="entry name" value="Met_tRNA_FMT_C"/>
    <property type="match status" value="1"/>
</dbReference>
<dbReference type="CDD" id="cd08646">
    <property type="entry name" value="FMT_core_Met-tRNA-FMT_N"/>
    <property type="match status" value="1"/>
</dbReference>
<evidence type="ECO:0000313" key="7">
    <source>
        <dbReference type="EMBL" id="SUZ65317.1"/>
    </source>
</evidence>
<dbReference type="GO" id="GO:0004479">
    <property type="term" value="F:methionyl-tRNA formyltransferase activity"/>
    <property type="evidence" value="ECO:0007669"/>
    <property type="project" value="UniProtKB-EC"/>
</dbReference>
<dbReference type="InterPro" id="IPR036477">
    <property type="entry name" value="Formyl_transf_N_sf"/>
</dbReference>
<accession>A0A381PGI0</accession>
<dbReference type="EC" id="2.1.2.9" evidence="2"/>
<dbReference type="Gene3D" id="3.40.50.12230">
    <property type="match status" value="1"/>
</dbReference>
<feature type="domain" description="Formyl transferase N-terminal" evidence="5">
    <location>
        <begin position="1"/>
        <end position="178"/>
    </location>
</feature>
<dbReference type="Pfam" id="PF00551">
    <property type="entry name" value="Formyl_trans_N"/>
    <property type="match status" value="1"/>
</dbReference>
<dbReference type="InterPro" id="IPR005794">
    <property type="entry name" value="Fmt"/>
</dbReference>
<keyword evidence="4" id="KW-0648">Protein biosynthesis</keyword>
<dbReference type="InterPro" id="IPR041711">
    <property type="entry name" value="Met-tRNA-FMT_N"/>
</dbReference>
<evidence type="ECO:0000259" key="6">
    <source>
        <dbReference type="Pfam" id="PF02911"/>
    </source>
</evidence>
<dbReference type="InterPro" id="IPR011034">
    <property type="entry name" value="Formyl_transferase-like_C_sf"/>
</dbReference>
<dbReference type="EMBL" id="UINC01000956">
    <property type="protein sequence ID" value="SUZ65317.1"/>
    <property type="molecule type" value="Genomic_DNA"/>
</dbReference>
<dbReference type="SUPFAM" id="SSF50486">
    <property type="entry name" value="FMT C-terminal domain-like"/>
    <property type="match status" value="1"/>
</dbReference>
<evidence type="ECO:0000256" key="3">
    <source>
        <dbReference type="ARBA" id="ARBA00022679"/>
    </source>
</evidence>
<dbReference type="Pfam" id="PF02911">
    <property type="entry name" value="Formyl_trans_C"/>
    <property type="match status" value="1"/>
</dbReference>
<dbReference type="NCBIfam" id="TIGR00460">
    <property type="entry name" value="fmt"/>
    <property type="match status" value="1"/>
</dbReference>
<dbReference type="InterPro" id="IPR044135">
    <property type="entry name" value="Met-tRNA-FMT_C"/>
</dbReference>
<evidence type="ECO:0000256" key="4">
    <source>
        <dbReference type="ARBA" id="ARBA00022917"/>
    </source>
</evidence>
<dbReference type="InterPro" id="IPR005793">
    <property type="entry name" value="Formyl_trans_C"/>
</dbReference>
<dbReference type="SUPFAM" id="SSF53328">
    <property type="entry name" value="Formyltransferase"/>
    <property type="match status" value="1"/>
</dbReference>
<protein>
    <recommendedName>
        <fullName evidence="2">methionyl-tRNA formyltransferase</fullName>
        <ecNumber evidence="2">2.1.2.9</ecNumber>
    </recommendedName>
</protein>